<evidence type="ECO:0000256" key="3">
    <source>
        <dbReference type="ARBA" id="ARBA00022989"/>
    </source>
</evidence>
<proteinExistence type="predicted"/>
<dbReference type="Proteomes" id="UP001642483">
    <property type="component" value="Unassembled WGS sequence"/>
</dbReference>
<evidence type="ECO:0000313" key="6">
    <source>
        <dbReference type="EMBL" id="CAK8672295.1"/>
    </source>
</evidence>
<gene>
    <name evidence="6" type="ORF">CVLEPA_LOCUS1257</name>
</gene>
<comment type="caution">
    <text evidence="6">The sequence shown here is derived from an EMBL/GenBank/DDBJ whole genome shotgun (WGS) entry which is preliminary data.</text>
</comment>
<dbReference type="Pfam" id="PF00822">
    <property type="entry name" value="PMP22_Claudin"/>
    <property type="match status" value="1"/>
</dbReference>
<accession>A0ABP0EXU2</accession>
<keyword evidence="7" id="KW-1185">Reference proteome</keyword>
<evidence type="ECO:0000313" key="7">
    <source>
        <dbReference type="Proteomes" id="UP001642483"/>
    </source>
</evidence>
<organism evidence="6 7">
    <name type="scientific">Clavelina lepadiformis</name>
    <name type="common">Light-bulb sea squirt</name>
    <name type="synonym">Ascidia lepadiformis</name>
    <dbReference type="NCBI Taxonomy" id="159417"/>
    <lineage>
        <taxon>Eukaryota</taxon>
        <taxon>Metazoa</taxon>
        <taxon>Chordata</taxon>
        <taxon>Tunicata</taxon>
        <taxon>Ascidiacea</taxon>
        <taxon>Aplousobranchia</taxon>
        <taxon>Clavelinidae</taxon>
        <taxon>Clavelina</taxon>
    </lineage>
</organism>
<evidence type="ECO:0000256" key="1">
    <source>
        <dbReference type="ARBA" id="ARBA00004141"/>
    </source>
</evidence>
<dbReference type="EMBL" id="CAWYQH010000001">
    <property type="protein sequence ID" value="CAK8672295.1"/>
    <property type="molecule type" value="Genomic_DNA"/>
</dbReference>
<keyword evidence="3 5" id="KW-1133">Transmembrane helix</keyword>
<evidence type="ECO:0008006" key="8">
    <source>
        <dbReference type="Google" id="ProtNLM"/>
    </source>
</evidence>
<evidence type="ECO:0000256" key="5">
    <source>
        <dbReference type="SAM" id="Phobius"/>
    </source>
</evidence>
<keyword evidence="4 5" id="KW-0472">Membrane</keyword>
<feature type="transmembrane region" description="Helical" evidence="5">
    <location>
        <begin position="67"/>
        <end position="87"/>
    </location>
</feature>
<comment type="subcellular location">
    <subcellularLocation>
        <location evidence="1">Membrane</location>
        <topology evidence="1">Multi-pass membrane protein</topology>
    </subcellularLocation>
</comment>
<dbReference type="InterPro" id="IPR004031">
    <property type="entry name" value="PMP22/EMP/MP20/Claudin"/>
</dbReference>
<feature type="transmembrane region" description="Helical" evidence="5">
    <location>
        <begin position="99"/>
        <end position="119"/>
    </location>
</feature>
<protein>
    <recommendedName>
        <fullName evidence="8">Lens fiber membrane intrinsic protein</fullName>
    </recommendedName>
</protein>
<sequence length="162" mass="17457">MKHYFGFVIFPVSAVALFIDAVAIGTANWANSGTSTETSQGLWQNCALHKCATLTVVPSYLHAVRSLSIIGAILLLFSTALGLYVATRKYNQSSRYVDNLLFGLLVSASVSLLSAMATFTGEHPTPYPTRYGYSFVLGWVSASLCLLLSAATFIGIYRATPM</sequence>
<feature type="transmembrane region" description="Helical" evidence="5">
    <location>
        <begin position="7"/>
        <end position="30"/>
    </location>
</feature>
<dbReference type="PANTHER" id="PTHR10671">
    <property type="entry name" value="EPITHELIAL MEMBRANE PROTEIN-RELATED"/>
    <property type="match status" value="1"/>
</dbReference>
<name>A0ABP0EXU2_CLALP</name>
<dbReference type="PANTHER" id="PTHR10671:SF108">
    <property type="entry name" value="CLAUDIN FAMILY PROTEIN-RELATED"/>
    <property type="match status" value="1"/>
</dbReference>
<reference evidence="6 7" key="1">
    <citation type="submission" date="2024-02" db="EMBL/GenBank/DDBJ databases">
        <authorList>
            <person name="Daric V."/>
            <person name="Darras S."/>
        </authorList>
    </citation>
    <scope>NUCLEOTIDE SEQUENCE [LARGE SCALE GENOMIC DNA]</scope>
</reference>
<dbReference type="InterPro" id="IPR050579">
    <property type="entry name" value="PMP-22/EMP/MP20-like"/>
</dbReference>
<evidence type="ECO:0000256" key="2">
    <source>
        <dbReference type="ARBA" id="ARBA00022692"/>
    </source>
</evidence>
<evidence type="ECO:0000256" key="4">
    <source>
        <dbReference type="ARBA" id="ARBA00023136"/>
    </source>
</evidence>
<dbReference type="Gene3D" id="1.20.140.150">
    <property type="match status" value="1"/>
</dbReference>
<feature type="transmembrane region" description="Helical" evidence="5">
    <location>
        <begin position="131"/>
        <end position="157"/>
    </location>
</feature>
<keyword evidence="2 5" id="KW-0812">Transmembrane</keyword>